<feature type="transmembrane region" description="Helical" evidence="8">
    <location>
        <begin position="12"/>
        <end position="34"/>
    </location>
</feature>
<evidence type="ECO:0000256" key="4">
    <source>
        <dbReference type="ARBA" id="ARBA00022519"/>
    </source>
</evidence>
<evidence type="ECO:0000256" key="8">
    <source>
        <dbReference type="RuleBase" id="RU363032"/>
    </source>
</evidence>
<dbReference type="RefSeq" id="WP_120108776.1">
    <property type="nucleotide sequence ID" value="NZ_QXQB01000002.1"/>
</dbReference>
<dbReference type="InterPro" id="IPR035906">
    <property type="entry name" value="MetI-like_sf"/>
</dbReference>
<dbReference type="InterPro" id="IPR000515">
    <property type="entry name" value="MetI-like"/>
</dbReference>
<gene>
    <name evidence="10" type="ORF">D3P09_07930</name>
</gene>
<dbReference type="GO" id="GO:0055085">
    <property type="term" value="P:transmembrane transport"/>
    <property type="evidence" value="ECO:0007669"/>
    <property type="project" value="InterPro"/>
</dbReference>
<proteinExistence type="inferred from homology"/>
<keyword evidence="4" id="KW-0997">Cell inner membrane</keyword>
<feature type="domain" description="ABC transmembrane type-1" evidence="9">
    <location>
        <begin position="63"/>
        <end position="267"/>
    </location>
</feature>
<keyword evidence="7 8" id="KW-0472">Membrane</keyword>
<feature type="transmembrane region" description="Helical" evidence="8">
    <location>
        <begin position="99"/>
        <end position="121"/>
    </location>
</feature>
<feature type="transmembrane region" description="Helical" evidence="8">
    <location>
        <begin position="291"/>
        <end position="314"/>
    </location>
</feature>
<keyword evidence="6 8" id="KW-1133">Transmembrane helix</keyword>
<evidence type="ECO:0000256" key="1">
    <source>
        <dbReference type="ARBA" id="ARBA00004429"/>
    </source>
</evidence>
<evidence type="ECO:0000256" key="5">
    <source>
        <dbReference type="ARBA" id="ARBA00022692"/>
    </source>
</evidence>
<dbReference type="EMBL" id="QXQB01000002">
    <property type="protein sequence ID" value="RJX39364.1"/>
    <property type="molecule type" value="Genomic_DNA"/>
</dbReference>
<keyword evidence="2 8" id="KW-0813">Transport</keyword>
<dbReference type="SUPFAM" id="SSF161098">
    <property type="entry name" value="MetI-like"/>
    <property type="match status" value="2"/>
</dbReference>
<keyword evidence="11" id="KW-1185">Reference proteome</keyword>
<dbReference type="OrthoDB" id="725at2"/>
<evidence type="ECO:0000313" key="11">
    <source>
        <dbReference type="Proteomes" id="UP000267798"/>
    </source>
</evidence>
<feature type="domain" description="ABC transmembrane type-1" evidence="9">
    <location>
        <begin position="354"/>
        <end position="553"/>
    </location>
</feature>
<dbReference type="AlphaFoldDB" id="A0A3A6Q062"/>
<evidence type="ECO:0000256" key="6">
    <source>
        <dbReference type="ARBA" id="ARBA00022989"/>
    </source>
</evidence>
<dbReference type="Gene3D" id="1.10.3720.10">
    <property type="entry name" value="MetI-like"/>
    <property type="match status" value="2"/>
</dbReference>
<sequence length="560" mass="60589">MRSIGRDKLGWSVSAILIVLVMLPLAAVMIQVLLPGVFFGNWQLGDWKLLLQIFHRPLWQKSLENSLLLGIGTTLFGTMLGAALAAIRSSWSFPTAKLLDASVWLLLITPSFILAQGWVLFASGGGIAVQLFGWHWVKDAIFHPAGLIFMMTLSKFPFAYLSVHAALEWKVDQLSQAARLCGASAWTTWRTIHAPLLLPALLAGAALVFMDTIGDFGMPASIAAVYRFPTLPYSIYSAIYTSPIRFDMAGVLSFYLVALIGLAMMLQFYALKRSRFDFLNARASRSVPRSAGRFTPLLTAMNLLFLLLVIGVPVGSNIVISLLKTQGGGVTTDNLTFEHYRSLFSSSSTLLTGLRHSLAIAGAAAILGLIIGLGVAYVLTYSGFRFKRSIEVFSIITLAVPGVVLGIGYIFVWNQKWLEPLGLLLYGTPWILVLAAIAGAIPVITRLMTGAMAKVPGNLLSAAQLQGDSFLDRMRYILLPLIRGALLSAGLAAFGASIFDLAVSSILFPPKFVTLPVAINKAFEDLNFGYASAATVTSSLVVILIILAIELLLRRKEASS</sequence>
<dbReference type="Pfam" id="PF00528">
    <property type="entry name" value="BPD_transp_1"/>
    <property type="match status" value="2"/>
</dbReference>
<feature type="transmembrane region" description="Helical" evidence="8">
    <location>
        <begin position="141"/>
        <end position="167"/>
    </location>
</feature>
<evidence type="ECO:0000259" key="9">
    <source>
        <dbReference type="PROSITE" id="PS50928"/>
    </source>
</evidence>
<keyword evidence="3" id="KW-1003">Cell membrane</keyword>
<feature type="transmembrane region" description="Helical" evidence="8">
    <location>
        <begin position="528"/>
        <end position="553"/>
    </location>
</feature>
<dbReference type="PANTHER" id="PTHR43357">
    <property type="entry name" value="INNER MEMBRANE ABC TRANSPORTER PERMEASE PROTEIN YDCV"/>
    <property type="match status" value="1"/>
</dbReference>
<protein>
    <submittedName>
        <fullName evidence="10">Iron ABC transporter permease</fullName>
    </submittedName>
</protein>
<feature type="transmembrane region" description="Helical" evidence="8">
    <location>
        <begin position="484"/>
        <end position="508"/>
    </location>
</feature>
<feature type="transmembrane region" description="Helical" evidence="8">
    <location>
        <begin position="252"/>
        <end position="271"/>
    </location>
</feature>
<evidence type="ECO:0000256" key="7">
    <source>
        <dbReference type="ARBA" id="ARBA00023136"/>
    </source>
</evidence>
<accession>A0A3A6Q062</accession>
<comment type="similarity">
    <text evidence="8">Belongs to the binding-protein-dependent transport system permease family.</text>
</comment>
<feature type="transmembrane region" description="Helical" evidence="8">
    <location>
        <begin position="424"/>
        <end position="444"/>
    </location>
</feature>
<feature type="transmembrane region" description="Helical" evidence="8">
    <location>
        <begin position="392"/>
        <end position="412"/>
    </location>
</feature>
<comment type="subcellular location">
    <subcellularLocation>
        <location evidence="1">Cell inner membrane</location>
        <topology evidence="1">Multi-pass membrane protein</topology>
    </subcellularLocation>
    <subcellularLocation>
        <location evidence="8">Cell membrane</location>
        <topology evidence="8">Multi-pass membrane protein</topology>
    </subcellularLocation>
</comment>
<dbReference type="GO" id="GO:0005886">
    <property type="term" value="C:plasma membrane"/>
    <property type="evidence" value="ECO:0007669"/>
    <property type="project" value="UniProtKB-SubCell"/>
</dbReference>
<comment type="caution">
    <text evidence="10">The sequence shown here is derived from an EMBL/GenBank/DDBJ whole genome shotgun (WGS) entry which is preliminary data.</text>
</comment>
<dbReference type="PANTHER" id="PTHR43357:SF4">
    <property type="entry name" value="INNER MEMBRANE ABC TRANSPORTER PERMEASE PROTEIN YDCV"/>
    <property type="match status" value="1"/>
</dbReference>
<evidence type="ECO:0000256" key="3">
    <source>
        <dbReference type="ARBA" id="ARBA00022475"/>
    </source>
</evidence>
<feature type="transmembrane region" description="Helical" evidence="8">
    <location>
        <begin position="67"/>
        <end position="87"/>
    </location>
</feature>
<evidence type="ECO:0000313" key="10">
    <source>
        <dbReference type="EMBL" id="RJX39364.1"/>
    </source>
</evidence>
<dbReference type="Proteomes" id="UP000267798">
    <property type="component" value="Unassembled WGS sequence"/>
</dbReference>
<name>A0A3A6Q062_9BACL</name>
<evidence type="ECO:0000256" key="2">
    <source>
        <dbReference type="ARBA" id="ARBA00022448"/>
    </source>
</evidence>
<feature type="transmembrane region" description="Helical" evidence="8">
    <location>
        <begin position="358"/>
        <end position="380"/>
    </location>
</feature>
<dbReference type="PROSITE" id="PS50928">
    <property type="entry name" value="ABC_TM1"/>
    <property type="match status" value="2"/>
</dbReference>
<dbReference type="CDD" id="cd06261">
    <property type="entry name" value="TM_PBP2"/>
    <property type="match status" value="2"/>
</dbReference>
<feature type="transmembrane region" description="Helical" evidence="8">
    <location>
        <begin position="188"/>
        <end position="210"/>
    </location>
</feature>
<keyword evidence="5 8" id="KW-0812">Transmembrane</keyword>
<organism evidence="10 11">
    <name type="scientific">Paenibacillus pinisoli</name>
    <dbReference type="NCBI Taxonomy" id="1276110"/>
    <lineage>
        <taxon>Bacteria</taxon>
        <taxon>Bacillati</taxon>
        <taxon>Bacillota</taxon>
        <taxon>Bacilli</taxon>
        <taxon>Bacillales</taxon>
        <taxon>Paenibacillaceae</taxon>
        <taxon>Paenibacillus</taxon>
    </lineage>
</organism>
<reference evidence="10 11" key="1">
    <citation type="submission" date="2018-09" db="EMBL/GenBank/DDBJ databases">
        <title>Paenibacillus aracenensis nov. sp. isolated from a cave in southern Spain.</title>
        <authorList>
            <person name="Jurado V."/>
            <person name="Gutierrez-Patricio S."/>
            <person name="Gonzalez-Pimentel J.L."/>
            <person name="Miller A.Z."/>
            <person name="Laiz L."/>
            <person name="Saiz-Jimenez C."/>
        </authorList>
    </citation>
    <scope>NUCLEOTIDE SEQUENCE [LARGE SCALE GENOMIC DNA]</scope>
    <source>
        <strain evidence="10 11">JCM 19203</strain>
    </source>
</reference>